<reference evidence="1" key="1">
    <citation type="submission" date="2016-10" db="EMBL/GenBank/DDBJ databases">
        <title>Sequence of Gallionella enrichment culture.</title>
        <authorList>
            <person name="Poehlein A."/>
            <person name="Muehling M."/>
            <person name="Daniel R."/>
        </authorList>
    </citation>
    <scope>NUCLEOTIDE SEQUENCE</scope>
</reference>
<evidence type="ECO:0000313" key="1">
    <source>
        <dbReference type="EMBL" id="OIQ67466.1"/>
    </source>
</evidence>
<dbReference type="EMBL" id="MLJW01005908">
    <property type="protein sequence ID" value="OIQ67466.1"/>
    <property type="molecule type" value="Genomic_DNA"/>
</dbReference>
<sequence>MGVDQVHRLLQGLDPHHAEHRAEDFFLVGDHAGLDVVKQAGSQKITRLMAGNTYATAIHHQRGTFFNALIDIALDLLEMRLGHQRAHVAGSVGAGADLHLGNLGFQSGHNRIGGGITHCHHQRNGHAALAAGTIGRTHQGADRVADVGIGHDHGVVLGTAERLHPLAVGAAGGVDVFGNGSGADKTDGADARVGE</sequence>
<accession>A0A1J5P8C8</accession>
<dbReference type="AlphaFoldDB" id="A0A1J5P8C8"/>
<comment type="caution">
    <text evidence="1">The sequence shown here is derived from an EMBL/GenBank/DDBJ whole genome shotgun (WGS) entry which is preliminary data.</text>
</comment>
<organism evidence="1">
    <name type="scientific">mine drainage metagenome</name>
    <dbReference type="NCBI Taxonomy" id="410659"/>
    <lineage>
        <taxon>unclassified sequences</taxon>
        <taxon>metagenomes</taxon>
        <taxon>ecological metagenomes</taxon>
    </lineage>
</organism>
<name>A0A1J5P8C8_9ZZZZ</name>
<protein>
    <submittedName>
        <fullName evidence="1">Uncharacterized protein</fullName>
    </submittedName>
</protein>
<gene>
    <name evidence="1" type="ORF">GALL_509550</name>
</gene>
<proteinExistence type="predicted"/>